<evidence type="ECO:0000259" key="2">
    <source>
        <dbReference type="Pfam" id="PF18962"/>
    </source>
</evidence>
<dbReference type="InterPro" id="IPR026444">
    <property type="entry name" value="Secre_tail"/>
</dbReference>
<dbReference type="Proteomes" id="UP000293952">
    <property type="component" value="Unassembled WGS sequence"/>
</dbReference>
<protein>
    <submittedName>
        <fullName evidence="3">T9SS type A sorting domain-containing protein</fullName>
    </submittedName>
</protein>
<evidence type="ECO:0000313" key="4">
    <source>
        <dbReference type="Proteomes" id="UP000293952"/>
    </source>
</evidence>
<name>A0A4Q4KPR3_9FLAO</name>
<feature type="domain" description="Secretion system C-terminal sorting" evidence="2">
    <location>
        <begin position="86"/>
        <end position="155"/>
    </location>
</feature>
<proteinExistence type="predicted"/>
<dbReference type="NCBIfam" id="TIGR04183">
    <property type="entry name" value="Por_Secre_tail"/>
    <property type="match status" value="1"/>
</dbReference>
<sequence>MKKLVTIITSFVVTVGFSQTTIIKSSLDSGGASVINGTKTVIYTLGEVAVQETTIGNIHISEGFLGPNIIGTSDLDNYSPLEGLNIYPNPTTNFVNIDFKKSDIYEISLYNINGKQVFTIKTDQTNTQRLNLENYNNGTYLLVVKNNNEQSFKTFRIIKK</sequence>
<keyword evidence="4" id="KW-1185">Reference proteome</keyword>
<dbReference type="OrthoDB" id="9813840at2"/>
<evidence type="ECO:0000256" key="1">
    <source>
        <dbReference type="ARBA" id="ARBA00022729"/>
    </source>
</evidence>
<dbReference type="EMBL" id="SETE01000003">
    <property type="protein sequence ID" value="RYM33999.1"/>
    <property type="molecule type" value="Genomic_DNA"/>
</dbReference>
<dbReference type="Pfam" id="PF18962">
    <property type="entry name" value="Por_Secre_tail"/>
    <property type="match status" value="1"/>
</dbReference>
<organism evidence="3 4">
    <name type="scientific">Brumimicrobium glaciale</name>
    <dbReference type="NCBI Taxonomy" id="200475"/>
    <lineage>
        <taxon>Bacteria</taxon>
        <taxon>Pseudomonadati</taxon>
        <taxon>Bacteroidota</taxon>
        <taxon>Flavobacteriia</taxon>
        <taxon>Flavobacteriales</taxon>
        <taxon>Crocinitomicaceae</taxon>
        <taxon>Brumimicrobium</taxon>
    </lineage>
</organism>
<evidence type="ECO:0000313" key="3">
    <source>
        <dbReference type="EMBL" id="RYM33999.1"/>
    </source>
</evidence>
<comment type="caution">
    <text evidence="3">The sequence shown here is derived from an EMBL/GenBank/DDBJ whole genome shotgun (WGS) entry which is preliminary data.</text>
</comment>
<dbReference type="AlphaFoldDB" id="A0A4Q4KPR3"/>
<reference evidence="3 4" key="1">
    <citation type="submission" date="2019-02" db="EMBL/GenBank/DDBJ databases">
        <title>Genome sequence of the sea-ice species Brumimicrobium glaciale.</title>
        <authorList>
            <person name="Bowman J.P."/>
        </authorList>
    </citation>
    <scope>NUCLEOTIDE SEQUENCE [LARGE SCALE GENOMIC DNA]</scope>
    <source>
        <strain evidence="3 4">IC156</strain>
    </source>
</reference>
<dbReference type="RefSeq" id="WP_130093440.1">
    <property type="nucleotide sequence ID" value="NZ_SETE01000003.1"/>
</dbReference>
<gene>
    <name evidence="3" type="ORF">ERX46_08515</name>
</gene>
<accession>A0A4Q4KPR3</accession>
<keyword evidence="1" id="KW-0732">Signal</keyword>